<keyword evidence="3 9" id="KW-0031">Aminopeptidase</keyword>
<dbReference type="SUPFAM" id="SSF53187">
    <property type="entry name" value="Zn-dependent exopeptidases"/>
    <property type="match status" value="1"/>
</dbReference>
<dbReference type="PRINTS" id="PR00932">
    <property type="entry name" value="AMINO1PTASE"/>
</dbReference>
<dbReference type="KEGG" id="gbi:PG2T_07890"/>
<dbReference type="Gene3D" id="3.40.630.10">
    <property type="entry name" value="Zn peptidases"/>
    <property type="match status" value="1"/>
</dbReference>
<dbReference type="PANTHER" id="PTHR28570">
    <property type="entry name" value="ASPARTYL AMINOPEPTIDASE"/>
    <property type="match status" value="1"/>
</dbReference>
<dbReference type="NCBIfam" id="NF002759">
    <property type="entry name" value="PRK02813.1"/>
    <property type="match status" value="1"/>
</dbReference>
<comment type="cofactor">
    <cofactor evidence="1 10">
        <name>Zn(2+)</name>
        <dbReference type="ChEBI" id="CHEBI:29105"/>
    </cofactor>
</comment>
<dbReference type="CDD" id="cd05658">
    <property type="entry name" value="M18_DAP"/>
    <property type="match status" value="1"/>
</dbReference>
<gene>
    <name evidence="11" type="ORF">PG2T_07890</name>
</gene>
<organism evidence="11 12">
    <name type="scientific">Immundisolibacter cernigliae</name>
    <dbReference type="NCBI Taxonomy" id="1810504"/>
    <lineage>
        <taxon>Bacteria</taxon>
        <taxon>Pseudomonadati</taxon>
        <taxon>Pseudomonadota</taxon>
        <taxon>Gammaproteobacteria</taxon>
        <taxon>Immundisolibacterales</taxon>
        <taxon>Immundisolibacteraceae</taxon>
        <taxon>Immundisolibacter</taxon>
    </lineage>
</organism>
<dbReference type="GO" id="GO:0008270">
    <property type="term" value="F:zinc ion binding"/>
    <property type="evidence" value="ECO:0007669"/>
    <property type="project" value="InterPro"/>
</dbReference>
<dbReference type="PANTHER" id="PTHR28570:SF3">
    <property type="entry name" value="ASPARTYL AMINOPEPTIDASE"/>
    <property type="match status" value="1"/>
</dbReference>
<dbReference type="InterPro" id="IPR001948">
    <property type="entry name" value="Peptidase_M18"/>
</dbReference>
<keyword evidence="6 9" id="KW-0378">Hydrolase</keyword>
<name>A0A1B1YXN2_9GAMM</name>
<dbReference type="GO" id="GO:0005737">
    <property type="term" value="C:cytoplasm"/>
    <property type="evidence" value="ECO:0007669"/>
    <property type="project" value="UniProtKB-ARBA"/>
</dbReference>
<evidence type="ECO:0000256" key="8">
    <source>
        <dbReference type="ARBA" id="ARBA00023049"/>
    </source>
</evidence>
<evidence type="ECO:0000256" key="9">
    <source>
        <dbReference type="RuleBase" id="RU004386"/>
    </source>
</evidence>
<protein>
    <recommendedName>
        <fullName evidence="10">M18 family aminopeptidase</fullName>
        <ecNumber evidence="10">3.4.11.-</ecNumber>
    </recommendedName>
</protein>
<keyword evidence="12" id="KW-1185">Reference proteome</keyword>
<dbReference type="STRING" id="1810504.PG2T_07890"/>
<evidence type="ECO:0000256" key="6">
    <source>
        <dbReference type="ARBA" id="ARBA00022801"/>
    </source>
</evidence>
<evidence type="ECO:0000256" key="10">
    <source>
        <dbReference type="RuleBase" id="RU004387"/>
    </source>
</evidence>
<evidence type="ECO:0000256" key="5">
    <source>
        <dbReference type="ARBA" id="ARBA00022723"/>
    </source>
</evidence>
<evidence type="ECO:0000256" key="2">
    <source>
        <dbReference type="ARBA" id="ARBA00008290"/>
    </source>
</evidence>
<dbReference type="Pfam" id="PF02127">
    <property type="entry name" value="Peptidase_M18"/>
    <property type="match status" value="1"/>
</dbReference>
<dbReference type="SUPFAM" id="SSF101821">
    <property type="entry name" value="Aminopeptidase/glucanase lid domain"/>
    <property type="match status" value="1"/>
</dbReference>
<accession>A0A1B1YXN2</accession>
<proteinExistence type="inferred from homology"/>
<dbReference type="InParanoid" id="A0A1B1YXN2"/>
<dbReference type="GO" id="GO:0004177">
    <property type="term" value="F:aminopeptidase activity"/>
    <property type="evidence" value="ECO:0007669"/>
    <property type="project" value="UniProtKB-KW"/>
</dbReference>
<dbReference type="InterPro" id="IPR023358">
    <property type="entry name" value="Peptidase_M18_dom2"/>
</dbReference>
<evidence type="ECO:0000256" key="1">
    <source>
        <dbReference type="ARBA" id="ARBA00001947"/>
    </source>
</evidence>
<evidence type="ECO:0000256" key="7">
    <source>
        <dbReference type="ARBA" id="ARBA00022833"/>
    </source>
</evidence>
<evidence type="ECO:0000313" key="11">
    <source>
        <dbReference type="EMBL" id="ANX05552.1"/>
    </source>
</evidence>
<evidence type="ECO:0000256" key="4">
    <source>
        <dbReference type="ARBA" id="ARBA00022670"/>
    </source>
</evidence>
<dbReference type="AlphaFoldDB" id="A0A1B1YXN2"/>
<dbReference type="Proteomes" id="UP000092952">
    <property type="component" value="Chromosome"/>
</dbReference>
<dbReference type="GO" id="GO:0008237">
    <property type="term" value="F:metallopeptidase activity"/>
    <property type="evidence" value="ECO:0007669"/>
    <property type="project" value="UniProtKB-KW"/>
</dbReference>
<dbReference type="GO" id="GO:0006508">
    <property type="term" value="P:proteolysis"/>
    <property type="evidence" value="ECO:0007669"/>
    <property type="project" value="UniProtKB-KW"/>
</dbReference>
<keyword evidence="8 9" id="KW-0482">Metalloprotease</keyword>
<dbReference type="Gene3D" id="2.30.250.10">
    <property type="entry name" value="Aminopeptidase i, Domain 2"/>
    <property type="match status" value="1"/>
</dbReference>
<evidence type="ECO:0000313" key="12">
    <source>
        <dbReference type="Proteomes" id="UP000092952"/>
    </source>
</evidence>
<comment type="similarity">
    <text evidence="2 9">Belongs to the peptidase M18 family.</text>
</comment>
<reference evidence="12" key="1">
    <citation type="submission" date="2016-03" db="EMBL/GenBank/DDBJ databases">
        <title>Complete genome sequence of Solimmundus cernigliae, representing a novel lineage of polycyclic aromatic hydrocarbon degraders within the Gammaproteobacteria.</title>
        <authorList>
            <person name="Singleton D.R."/>
            <person name="Dickey A.N."/>
            <person name="Scholl E.H."/>
            <person name="Wright F.A."/>
            <person name="Aitken M.D."/>
        </authorList>
    </citation>
    <scope>NUCLEOTIDE SEQUENCE [LARGE SCALE GENOMIC DNA]</scope>
    <source>
        <strain evidence="12">TR3.2</strain>
    </source>
</reference>
<dbReference type="EC" id="3.4.11.-" evidence="10"/>
<dbReference type="EMBL" id="CP014671">
    <property type="protein sequence ID" value="ANX05552.1"/>
    <property type="molecule type" value="Genomic_DNA"/>
</dbReference>
<sequence>MPISPAARARAQALLDFIDASPSPWHVVDSAAALLEAAGYRRLDEADTWQVAPGTRHYVVRDGSTLAAFRIGSAPLTQAGLRLIGAHTDSPGLRVKPLAGQTNGDWLRLGVEVYGGPILATFADRDLSLAGRVALRAPDAPLGVASRLVRFAAPLLRIPNLAIHLNRKVNEDGLKLDRQSALPPILGAVQDGLPAADHLTRLLADALGVDPGQLLGFELNVYDTQPGAFFGPQQEFIADSQLDNLGSCHAALMALLDSDADNAESSAVCFLFDHEEVGSTSAKGADGSFLDDVLERIGLCCGLGREDYRRTLARSMLVSADMAHAFHPGHTGAYDDQHRVHLNHGPVIKTNASQRYTSESLSAGVFQLACERAGVPWQSYVQRSDLACGSTIGPLAASRLGLRSVDVGNPMWAMHSLRESAGAADHDAMCRALAAFFKD</sequence>
<keyword evidence="5 9" id="KW-0479">Metal-binding</keyword>
<evidence type="ECO:0000256" key="3">
    <source>
        <dbReference type="ARBA" id="ARBA00022438"/>
    </source>
</evidence>
<keyword evidence="4 9" id="KW-0645">Protease</keyword>
<keyword evidence="7 9" id="KW-0862">Zinc</keyword>